<reference evidence="2" key="1">
    <citation type="journal article" date="2022" name="Mol. Ecol. Resour.">
        <title>The genomes of chicory, endive, great burdock and yacon provide insights into Asteraceae palaeo-polyploidization history and plant inulin production.</title>
        <authorList>
            <person name="Fan W."/>
            <person name="Wang S."/>
            <person name="Wang H."/>
            <person name="Wang A."/>
            <person name="Jiang F."/>
            <person name="Liu H."/>
            <person name="Zhao H."/>
            <person name="Xu D."/>
            <person name="Zhang Y."/>
        </authorList>
    </citation>
    <scope>NUCLEOTIDE SEQUENCE [LARGE SCALE GENOMIC DNA]</scope>
    <source>
        <strain evidence="2">cv. Yunnan</strain>
    </source>
</reference>
<proteinExistence type="predicted"/>
<evidence type="ECO:0000313" key="1">
    <source>
        <dbReference type="EMBL" id="KAI3794059.1"/>
    </source>
</evidence>
<protein>
    <submittedName>
        <fullName evidence="1">Uncharacterized protein</fullName>
    </submittedName>
</protein>
<dbReference type="Proteomes" id="UP001056120">
    <property type="component" value="Linkage Group LG12"/>
</dbReference>
<reference evidence="1 2" key="2">
    <citation type="journal article" date="2022" name="Mol. Ecol. Resour.">
        <title>The genomes of chicory, endive, great burdock and yacon provide insights into Asteraceae paleo-polyploidization history and plant inulin production.</title>
        <authorList>
            <person name="Fan W."/>
            <person name="Wang S."/>
            <person name="Wang H."/>
            <person name="Wang A."/>
            <person name="Jiang F."/>
            <person name="Liu H."/>
            <person name="Zhao H."/>
            <person name="Xu D."/>
            <person name="Zhang Y."/>
        </authorList>
    </citation>
    <scope>NUCLEOTIDE SEQUENCE [LARGE SCALE GENOMIC DNA]</scope>
    <source>
        <strain evidence="2">cv. Yunnan</strain>
        <tissue evidence="1">Leaves</tissue>
    </source>
</reference>
<organism evidence="1 2">
    <name type="scientific">Smallanthus sonchifolius</name>
    <dbReference type="NCBI Taxonomy" id="185202"/>
    <lineage>
        <taxon>Eukaryota</taxon>
        <taxon>Viridiplantae</taxon>
        <taxon>Streptophyta</taxon>
        <taxon>Embryophyta</taxon>
        <taxon>Tracheophyta</taxon>
        <taxon>Spermatophyta</taxon>
        <taxon>Magnoliopsida</taxon>
        <taxon>eudicotyledons</taxon>
        <taxon>Gunneridae</taxon>
        <taxon>Pentapetalae</taxon>
        <taxon>asterids</taxon>
        <taxon>campanulids</taxon>
        <taxon>Asterales</taxon>
        <taxon>Asteraceae</taxon>
        <taxon>Asteroideae</taxon>
        <taxon>Heliantheae alliance</taxon>
        <taxon>Millerieae</taxon>
        <taxon>Smallanthus</taxon>
    </lineage>
</organism>
<dbReference type="EMBL" id="CM042029">
    <property type="protein sequence ID" value="KAI3794059.1"/>
    <property type="molecule type" value="Genomic_DNA"/>
</dbReference>
<accession>A0ACB9HEA0</accession>
<keyword evidence="2" id="KW-1185">Reference proteome</keyword>
<evidence type="ECO:0000313" key="2">
    <source>
        <dbReference type="Proteomes" id="UP001056120"/>
    </source>
</evidence>
<sequence length="1039" mass="114784">MATPNNSLPVESKSSMKTADTSDSLRFRTTTVGSATTRRNTGNASPAKNSPCTSRSQSFSRDIGHVASETYLITRLAFALLRYLGLGRRWMLGLLALLLYAMLLLPGFLRVVYQFCVSSQVRRSIVYGDQPRNRLDLFLPKNIDSPKPVVIFVTGGAWIIGYKAWGALLGLQLAERDIIVASIDYRNFPQGTISNMVEDVSQGISFVCKNISEYGGDPNRIYLMGQSAGAHISSCALFLQAIKEFKGDSICWSISQIKAYFGLSGVYNLPNLVEHFNRRGLHRSIFLSMMEGEESLKHFSPEMIIEDPIARNAVSILPRIILFHGTEDSTIPPHASVTFVEALKRAGVPAELILYKGKTHTDLFVQDPLRGGKDELFDYIVSYIHAGDVNALAKVAMAPTRKRLCPEPLLKFAGMHPNSTARLSNPLITDEGKIYICLAKNLLVFQSNGSISKRIPLNFKCNISITPVLGDSRKVYLVAENRVLKINTMNAQHPESAGEVFLGPETGVQGLNEIIGLTVSISFSCVIVNINRRGLFGYRFDGSLKWSRGPAISRRGYHQGCRRNLTDCYFVSVAVIDYCDANIYVSNNQGELYSVSLHSPQFKWIQDFGSLDKNFTITAGNNGQLYVTMPTRSIIFALDVLTGTVLWQNSIGPLSAQDSAPVADINGWISIGSLDGFLYSISPSGFVNKFPKRKSLDTVIQAKPVLDCSGYAVYMSQTKMEGKISRTNGENTYVSAMRPLKTVFTLLVPATGSVYWSESYPGDLVSSHLFLASDLRPFVMDESVLLAFLSISNTGNPLSCFSTRQKLASSCSMMDIKKVSIYTGNEKAIKLFLFYETILLIIVATLVRFCCVFWRKKKLQNQDLGNFLEKRNSLRLQKKICDRTITELEKKTAEGTSTNEMLEKLWDLVKEREGIERKLSTTYSLGRDATSPQSESLIPLSDKKTKSVSFKSGQKESVTIFHTISDTSSEDDGSNEEKTESKGKALMEPESSSDDGGDHEAVVEAQGVKILDEGVDLQSGSSSMRKRSISLSRSIGSGQ</sequence>
<name>A0ACB9HEA0_9ASTR</name>
<gene>
    <name evidence="1" type="ORF">L1987_36684</name>
</gene>
<comment type="caution">
    <text evidence="1">The sequence shown here is derived from an EMBL/GenBank/DDBJ whole genome shotgun (WGS) entry which is preliminary data.</text>
</comment>